<dbReference type="PANTHER" id="PTHR22950:SF343">
    <property type="entry name" value="AMINO ACID TRANSPORTER SKAT-1-RELATED"/>
    <property type="match status" value="1"/>
</dbReference>
<feature type="region of interest" description="Disordered" evidence="5">
    <location>
        <begin position="157"/>
        <end position="196"/>
    </location>
</feature>
<keyword evidence="3 6" id="KW-1133">Transmembrane helix</keyword>
<sequence length="967" mass="111466">MKRERVERERVSIHSYRHFPEFPAEDNTDASPRQAVAKWLLTARGDGLPKMFRDYFPTGMDGLKESFVNASEPVNFFIRLCSPYGVEPFELKNTLTGERLTLRHFGEYDRLMLVRCPIVREEDQWAKWEEEAIEWEWHCQWNRIIVNIKDRDIGDGMIDENEGPRKMEAHPNSSQQGQGTLQAEPVSISTPSDSNDVQALVRPTDRRQGDVISSHRAVLTLSKSMFNAGCFSLPYAWMLGGKWVSLALTFVIAGFNWYGNHILVRSAQHLAKSLASHHSITAILRKDKRIMYVVNITILFYQLGMCAVAILFIADNMVHMLGSWLGNSTTLMATIATVFITFTNMFTEMRVISVFAAVSSVFFLLGAGVIMQFTLTQPSKWDELPSYTNFTNTIIFVGMSMYAFEGQTMILPIENKLATPEDFLDNFGVLPTTMCLCTLFMIAIGLFGYNGFGTHVKETITVNVPQTGLYSAINAFLCIQSMLGHSIAMYVVFDMFYKGFRRKFTSRFPSVPAMFVDKGFRIGWVLVTYLMAVLIPRLAVMIPLVGVTSGTLCALVYPPFFQIVTFWSDWKLSLSPLRRAFLIGCNCFIIVLGFFAIGAARASFSSHLSFRWHFQRYHRPPQPMNGGRLIVHDRVQEEMEEEAEEEEGERKELDQKLFRELTQELDEAIDSTMKEIYRGTLDEFDRILNDPCELFDRVPTLFLSGHCLDWNWLFDQLRNQHPDLVIKSKFDAATEELAAHIENERDDRLTKSDKKLLLFFQSNLLSKSEVFERVFSLRERRVFVLLVVHTSISFASIDQRIPRIFFVKMRVHSMPLPPAENFLLTFFSAAKIKLGLLPKANVQFHACTLNFVRQLFVREFRTLSCIRKPLVLALLEYATKYGFGKRPKANERIEFAKSAEKYLASLQAFFELTDTEEVPKDPVFIFKLHCQIQRKTDFTAFYKKQRVKWEHWTGDKWQNKFKNWSTN</sequence>
<comment type="subcellular location">
    <subcellularLocation>
        <location evidence="1">Membrane</location>
        <topology evidence="1">Multi-pass membrane protein</topology>
    </subcellularLocation>
</comment>
<dbReference type="Proteomes" id="UP000887572">
    <property type="component" value="Unplaced"/>
</dbReference>
<name>A0A914H020_GLORO</name>
<feature type="transmembrane region" description="Helical" evidence="6">
    <location>
        <begin position="320"/>
        <end position="342"/>
    </location>
</feature>
<evidence type="ECO:0000256" key="1">
    <source>
        <dbReference type="ARBA" id="ARBA00004141"/>
    </source>
</evidence>
<feature type="transmembrane region" description="Helical" evidence="6">
    <location>
        <begin position="243"/>
        <end position="264"/>
    </location>
</feature>
<protein>
    <submittedName>
        <fullName evidence="9">Amino acid transporter transmembrane domain-containing protein</fullName>
    </submittedName>
</protein>
<evidence type="ECO:0000256" key="5">
    <source>
        <dbReference type="SAM" id="MobiDB-lite"/>
    </source>
</evidence>
<dbReference type="GO" id="GO:0005774">
    <property type="term" value="C:vacuolar membrane"/>
    <property type="evidence" value="ECO:0007669"/>
    <property type="project" value="TreeGrafter"/>
</dbReference>
<proteinExistence type="predicted"/>
<feature type="domain" description="Amino acid transporter transmembrane" evidence="7">
    <location>
        <begin position="212"/>
        <end position="597"/>
    </location>
</feature>
<dbReference type="InterPro" id="IPR013057">
    <property type="entry name" value="AA_transpt_TM"/>
</dbReference>
<evidence type="ECO:0000256" key="3">
    <source>
        <dbReference type="ARBA" id="ARBA00022989"/>
    </source>
</evidence>
<feature type="transmembrane region" description="Helical" evidence="6">
    <location>
        <begin position="424"/>
        <end position="449"/>
    </location>
</feature>
<feature type="compositionally biased region" description="Polar residues" evidence="5">
    <location>
        <begin position="171"/>
        <end position="196"/>
    </location>
</feature>
<evidence type="ECO:0000313" key="8">
    <source>
        <dbReference type="Proteomes" id="UP000887572"/>
    </source>
</evidence>
<feature type="transmembrane region" description="Helical" evidence="6">
    <location>
        <begin position="292"/>
        <end position="314"/>
    </location>
</feature>
<feature type="transmembrane region" description="Helical" evidence="6">
    <location>
        <begin position="548"/>
        <end position="568"/>
    </location>
</feature>
<evidence type="ECO:0000256" key="6">
    <source>
        <dbReference type="SAM" id="Phobius"/>
    </source>
</evidence>
<keyword evidence="4 6" id="KW-0472">Membrane</keyword>
<evidence type="ECO:0000313" key="9">
    <source>
        <dbReference type="WBParaSite" id="Gr19_v10_g1237.t2"/>
    </source>
</evidence>
<evidence type="ECO:0000256" key="4">
    <source>
        <dbReference type="ARBA" id="ARBA00023136"/>
    </source>
</evidence>
<feature type="transmembrane region" description="Helical" evidence="6">
    <location>
        <begin position="469"/>
        <end position="493"/>
    </location>
</feature>
<feature type="transmembrane region" description="Helical" evidence="6">
    <location>
        <begin position="354"/>
        <end position="375"/>
    </location>
</feature>
<evidence type="ECO:0000256" key="2">
    <source>
        <dbReference type="ARBA" id="ARBA00022692"/>
    </source>
</evidence>
<reference evidence="9" key="1">
    <citation type="submission" date="2022-11" db="UniProtKB">
        <authorList>
            <consortium name="WormBaseParasite"/>
        </authorList>
    </citation>
    <scope>IDENTIFICATION</scope>
</reference>
<feature type="transmembrane region" description="Helical" evidence="6">
    <location>
        <begin position="580"/>
        <end position="600"/>
    </location>
</feature>
<accession>A0A914H020</accession>
<dbReference type="WBParaSite" id="Gr19_v10_g1237.t2">
    <property type="protein sequence ID" value="Gr19_v10_g1237.t2"/>
    <property type="gene ID" value="Gr19_v10_g1237"/>
</dbReference>
<dbReference type="AlphaFoldDB" id="A0A914H020"/>
<dbReference type="GO" id="GO:0015179">
    <property type="term" value="F:L-amino acid transmembrane transporter activity"/>
    <property type="evidence" value="ECO:0007669"/>
    <property type="project" value="TreeGrafter"/>
</dbReference>
<keyword evidence="8" id="KW-1185">Reference proteome</keyword>
<dbReference type="Pfam" id="PF01490">
    <property type="entry name" value="Aa_trans"/>
    <property type="match status" value="1"/>
</dbReference>
<keyword evidence="2 6" id="KW-0812">Transmembrane</keyword>
<feature type="transmembrane region" description="Helical" evidence="6">
    <location>
        <begin position="387"/>
        <end position="404"/>
    </location>
</feature>
<evidence type="ECO:0000259" key="7">
    <source>
        <dbReference type="Pfam" id="PF01490"/>
    </source>
</evidence>
<feature type="transmembrane region" description="Helical" evidence="6">
    <location>
        <begin position="522"/>
        <end position="542"/>
    </location>
</feature>
<organism evidence="8 9">
    <name type="scientific">Globodera rostochiensis</name>
    <name type="common">Golden nematode worm</name>
    <name type="synonym">Heterodera rostochiensis</name>
    <dbReference type="NCBI Taxonomy" id="31243"/>
    <lineage>
        <taxon>Eukaryota</taxon>
        <taxon>Metazoa</taxon>
        <taxon>Ecdysozoa</taxon>
        <taxon>Nematoda</taxon>
        <taxon>Chromadorea</taxon>
        <taxon>Rhabditida</taxon>
        <taxon>Tylenchina</taxon>
        <taxon>Tylenchomorpha</taxon>
        <taxon>Tylenchoidea</taxon>
        <taxon>Heteroderidae</taxon>
        <taxon>Heteroderinae</taxon>
        <taxon>Globodera</taxon>
    </lineage>
</organism>
<dbReference type="PANTHER" id="PTHR22950">
    <property type="entry name" value="AMINO ACID TRANSPORTER"/>
    <property type="match status" value="1"/>
</dbReference>